<comment type="similarity">
    <text evidence="4">Belongs to the ABC transporter superfamily. Macrolide exporter (TC 3.A.1.122) family.</text>
</comment>
<keyword evidence="7" id="KW-1185">Reference proteome</keyword>
<dbReference type="GO" id="GO:0016887">
    <property type="term" value="F:ATP hydrolysis activity"/>
    <property type="evidence" value="ECO:0007669"/>
    <property type="project" value="InterPro"/>
</dbReference>
<dbReference type="STRING" id="1760988.SAMN02949497_4519"/>
<accession>A0A1Y6D3V0</accession>
<dbReference type="OrthoDB" id="9783924at2"/>
<keyword evidence="2" id="KW-0547">Nucleotide-binding</keyword>
<dbReference type="SUPFAM" id="SSF52540">
    <property type="entry name" value="P-loop containing nucleoside triphosphate hydrolases"/>
    <property type="match status" value="1"/>
</dbReference>
<dbReference type="FunFam" id="3.40.50.300:FF:000032">
    <property type="entry name" value="Export ABC transporter ATP-binding protein"/>
    <property type="match status" value="1"/>
</dbReference>
<evidence type="ECO:0000256" key="2">
    <source>
        <dbReference type="ARBA" id="ARBA00022741"/>
    </source>
</evidence>
<dbReference type="GO" id="GO:0005524">
    <property type="term" value="F:ATP binding"/>
    <property type="evidence" value="ECO:0007669"/>
    <property type="project" value="UniProtKB-KW"/>
</dbReference>
<dbReference type="InterPro" id="IPR017871">
    <property type="entry name" value="ABC_transporter-like_CS"/>
</dbReference>
<organism evidence="6 7">
    <name type="scientific">Methylomagnum ishizawai</name>
    <dbReference type="NCBI Taxonomy" id="1760988"/>
    <lineage>
        <taxon>Bacteria</taxon>
        <taxon>Pseudomonadati</taxon>
        <taxon>Pseudomonadota</taxon>
        <taxon>Gammaproteobacteria</taxon>
        <taxon>Methylococcales</taxon>
        <taxon>Methylococcaceae</taxon>
        <taxon>Methylomagnum</taxon>
    </lineage>
</organism>
<dbReference type="RefSeq" id="WP_085215920.1">
    <property type="nucleotide sequence ID" value="NZ_FXAM01000001.1"/>
</dbReference>
<dbReference type="Gene3D" id="3.40.50.300">
    <property type="entry name" value="P-loop containing nucleotide triphosphate hydrolases"/>
    <property type="match status" value="1"/>
</dbReference>
<dbReference type="SMART" id="SM00382">
    <property type="entry name" value="AAA"/>
    <property type="match status" value="1"/>
</dbReference>
<protein>
    <submittedName>
        <fullName evidence="6">Putative ABC transport system ATP-binding protein</fullName>
    </submittedName>
</protein>
<evidence type="ECO:0000256" key="4">
    <source>
        <dbReference type="ARBA" id="ARBA00038388"/>
    </source>
</evidence>
<sequence length="238" mass="25929">MTPNLPTAPLAVRCQSVVKTYDTGGQKFTALRGIDLDIHQGELMMLVGPSGCGKTTLISIIAGILDQSAGVCEVFGQDLAHLPQKRKLKFRAENIGFVFQAYNLLPSLTATENAAIPLIINGVPRQEAERRAAAVLQRVGLGERLRSLPAQLSGGQQQRVAIARALVHNPRLIVCDEPTSALDHQTGHTVMELLREVALDAHKVLVIVTHDARIFEFADRMAHMDDGRILEIETPKHG</sequence>
<dbReference type="AlphaFoldDB" id="A0A1Y6D3V0"/>
<evidence type="ECO:0000259" key="5">
    <source>
        <dbReference type="PROSITE" id="PS50893"/>
    </source>
</evidence>
<dbReference type="Pfam" id="PF00005">
    <property type="entry name" value="ABC_tran"/>
    <property type="match status" value="1"/>
</dbReference>
<dbReference type="InterPro" id="IPR003439">
    <property type="entry name" value="ABC_transporter-like_ATP-bd"/>
</dbReference>
<dbReference type="PANTHER" id="PTHR24220:SF659">
    <property type="entry name" value="TRANSPORTER, PUTATIVE-RELATED"/>
    <property type="match status" value="1"/>
</dbReference>
<dbReference type="InterPro" id="IPR015854">
    <property type="entry name" value="ABC_transpr_LolD-like"/>
</dbReference>
<dbReference type="PROSITE" id="PS50893">
    <property type="entry name" value="ABC_TRANSPORTER_2"/>
    <property type="match status" value="1"/>
</dbReference>
<dbReference type="PANTHER" id="PTHR24220">
    <property type="entry name" value="IMPORT ATP-BINDING PROTEIN"/>
    <property type="match status" value="1"/>
</dbReference>
<feature type="domain" description="ABC transporter" evidence="5">
    <location>
        <begin position="12"/>
        <end position="237"/>
    </location>
</feature>
<evidence type="ECO:0000313" key="7">
    <source>
        <dbReference type="Proteomes" id="UP000192923"/>
    </source>
</evidence>
<evidence type="ECO:0000256" key="1">
    <source>
        <dbReference type="ARBA" id="ARBA00022448"/>
    </source>
</evidence>
<evidence type="ECO:0000313" key="6">
    <source>
        <dbReference type="EMBL" id="SMF97100.1"/>
    </source>
</evidence>
<reference evidence="6 7" key="1">
    <citation type="submission" date="2016-12" db="EMBL/GenBank/DDBJ databases">
        <authorList>
            <person name="Song W.-J."/>
            <person name="Kurnit D.M."/>
        </authorList>
    </citation>
    <scope>NUCLEOTIDE SEQUENCE [LARGE SCALE GENOMIC DNA]</scope>
    <source>
        <strain evidence="6 7">175</strain>
    </source>
</reference>
<dbReference type="GO" id="GO:0005886">
    <property type="term" value="C:plasma membrane"/>
    <property type="evidence" value="ECO:0007669"/>
    <property type="project" value="TreeGrafter"/>
</dbReference>
<gene>
    <name evidence="6" type="ORF">SAMN02949497_4519</name>
</gene>
<keyword evidence="3 6" id="KW-0067">ATP-binding</keyword>
<dbReference type="PROSITE" id="PS00211">
    <property type="entry name" value="ABC_TRANSPORTER_1"/>
    <property type="match status" value="1"/>
</dbReference>
<dbReference type="InterPro" id="IPR017911">
    <property type="entry name" value="MacB-like_ATP-bd"/>
</dbReference>
<evidence type="ECO:0000256" key="3">
    <source>
        <dbReference type="ARBA" id="ARBA00022840"/>
    </source>
</evidence>
<name>A0A1Y6D3V0_9GAMM</name>
<dbReference type="CDD" id="cd03255">
    <property type="entry name" value="ABC_MJ0796_LolCDE_FtsE"/>
    <property type="match status" value="1"/>
</dbReference>
<dbReference type="InterPro" id="IPR003593">
    <property type="entry name" value="AAA+_ATPase"/>
</dbReference>
<dbReference type="GO" id="GO:1902495">
    <property type="term" value="C:transmembrane transporter complex"/>
    <property type="evidence" value="ECO:0007669"/>
    <property type="project" value="UniProtKB-ARBA"/>
</dbReference>
<dbReference type="EMBL" id="FXAM01000001">
    <property type="protein sequence ID" value="SMF97100.1"/>
    <property type="molecule type" value="Genomic_DNA"/>
</dbReference>
<dbReference type="Proteomes" id="UP000192923">
    <property type="component" value="Unassembled WGS sequence"/>
</dbReference>
<proteinExistence type="inferred from homology"/>
<keyword evidence="1" id="KW-0813">Transport</keyword>
<dbReference type="InterPro" id="IPR027417">
    <property type="entry name" value="P-loop_NTPase"/>
</dbReference>
<dbReference type="GO" id="GO:0022857">
    <property type="term" value="F:transmembrane transporter activity"/>
    <property type="evidence" value="ECO:0007669"/>
    <property type="project" value="UniProtKB-ARBA"/>
</dbReference>